<feature type="domain" description="RelA/SpoT" evidence="2">
    <location>
        <begin position="91"/>
        <end position="259"/>
    </location>
</feature>
<dbReference type="InParanoid" id="A0A1Y2LJC0"/>
<dbReference type="STRING" id="105696.A0A1Y2LJC0"/>
<evidence type="ECO:0000256" key="1">
    <source>
        <dbReference type="SAM" id="MobiDB-lite"/>
    </source>
</evidence>
<dbReference type="CDD" id="cd05399">
    <property type="entry name" value="NT_Rel-Spo_like"/>
    <property type="match status" value="1"/>
</dbReference>
<feature type="region of interest" description="Disordered" evidence="1">
    <location>
        <begin position="1"/>
        <end position="21"/>
    </location>
</feature>
<dbReference type="InterPro" id="IPR007685">
    <property type="entry name" value="RelA_SpoT"/>
</dbReference>
<dbReference type="PANTHER" id="PTHR41773:SF1">
    <property type="entry name" value="RELA_SPOT DOMAIN-CONTAINING PROTEIN"/>
    <property type="match status" value="1"/>
</dbReference>
<evidence type="ECO:0000313" key="3">
    <source>
        <dbReference type="EMBL" id="OSS43287.1"/>
    </source>
</evidence>
<organism evidence="3 4">
    <name type="scientific">Epicoccum nigrum</name>
    <name type="common">Soil fungus</name>
    <name type="synonym">Epicoccum purpurascens</name>
    <dbReference type="NCBI Taxonomy" id="105696"/>
    <lineage>
        <taxon>Eukaryota</taxon>
        <taxon>Fungi</taxon>
        <taxon>Dikarya</taxon>
        <taxon>Ascomycota</taxon>
        <taxon>Pezizomycotina</taxon>
        <taxon>Dothideomycetes</taxon>
        <taxon>Pleosporomycetidae</taxon>
        <taxon>Pleosporales</taxon>
        <taxon>Pleosporineae</taxon>
        <taxon>Didymellaceae</taxon>
        <taxon>Epicoccum</taxon>
    </lineage>
</organism>
<feature type="compositionally biased region" description="Acidic residues" evidence="1">
    <location>
        <begin position="174"/>
        <end position="198"/>
    </location>
</feature>
<dbReference type="Gene3D" id="3.30.460.10">
    <property type="entry name" value="Beta Polymerase, domain 2"/>
    <property type="match status" value="1"/>
</dbReference>
<accession>A0A1Y2LJC0</accession>
<dbReference type="SMART" id="SM00954">
    <property type="entry name" value="RelA_SpoT"/>
    <property type="match status" value="1"/>
</dbReference>
<dbReference type="InterPro" id="IPR043519">
    <property type="entry name" value="NT_sf"/>
</dbReference>
<proteinExistence type="predicted"/>
<name>A0A1Y2LJC0_EPING</name>
<dbReference type="OMA" id="IMMDAFI"/>
<gene>
    <name evidence="3" type="ORF">B5807_12100</name>
</gene>
<dbReference type="AlphaFoldDB" id="A0A1Y2LJC0"/>
<dbReference type="Proteomes" id="UP000193240">
    <property type="component" value="Unassembled WGS sequence"/>
</dbReference>
<dbReference type="SUPFAM" id="SSF81301">
    <property type="entry name" value="Nucleotidyltransferase"/>
    <property type="match status" value="1"/>
</dbReference>
<evidence type="ECO:0000259" key="2">
    <source>
        <dbReference type="SMART" id="SM00954"/>
    </source>
</evidence>
<dbReference type="PANTHER" id="PTHR41773">
    <property type="entry name" value="GTP PYROPHOSPHATASE-RELATED"/>
    <property type="match status" value="1"/>
</dbReference>
<dbReference type="GO" id="GO:0015969">
    <property type="term" value="P:guanosine tetraphosphate metabolic process"/>
    <property type="evidence" value="ECO:0007669"/>
    <property type="project" value="InterPro"/>
</dbReference>
<evidence type="ECO:0000313" key="4">
    <source>
        <dbReference type="Proteomes" id="UP000193240"/>
    </source>
</evidence>
<feature type="region of interest" description="Disordered" evidence="1">
    <location>
        <begin position="162"/>
        <end position="200"/>
    </location>
</feature>
<keyword evidence="4" id="KW-1185">Reference proteome</keyword>
<dbReference type="EMBL" id="KZ107873">
    <property type="protein sequence ID" value="OSS43287.1"/>
    <property type="molecule type" value="Genomic_DNA"/>
</dbReference>
<protein>
    <recommendedName>
        <fullName evidence="2">RelA/SpoT domain-containing protein</fullName>
    </recommendedName>
</protein>
<reference evidence="3 4" key="1">
    <citation type="journal article" date="2017" name="Genome Announc.">
        <title>Genome sequence of the saprophytic ascomycete Epicoccum nigrum ICMP 19927 strain isolated from New Zealand.</title>
        <authorList>
            <person name="Fokin M."/>
            <person name="Fleetwood D."/>
            <person name="Weir B.S."/>
            <person name="Villas-Boas S.G."/>
        </authorList>
    </citation>
    <scope>NUCLEOTIDE SEQUENCE [LARGE SCALE GENOMIC DNA]</scope>
    <source>
        <strain evidence="3 4">ICMP 19927</strain>
    </source>
</reference>
<sequence>MLCNDADPRTSANGTDGVYDDVNNFPPPRALARTSTYIEATVPSAIDEFMTTAYSTEHYKALAEKAQKLLDATLKGARDSDMVEVQFKITYRAKTLKSLREKLEVRDRKRKYSNVGAILKDIKDLAGVRVVLYTPNKSQRLRVKQAIKQIWGEDIEEVVHGDPIRSRKSGMSPFEDERDSDNEEGDDDGASTGSDEDGYVTKNLGYQADHYRALMFEGQGDESYTWKPLDRVEVQVVSALGHVWAEAGHDVMYKTYAYGNPTKLERRILDALSGLITSGDLLLEEFRESVTKRTYTRWKHSDELAMWLRETDVMKQKEMVGNKPVKRNGKTARISLEKHFAGTGTDILYRFLTKIDHNYPIAVRDVLKSLGFPRDPAAGLNQEREKFGPGFNVPHGLLAPVCVISRLMPQTALELKQHDVVEKCSIMMDAFILLQTFCGTADAAKDYLLREIKPDLNDEEEESINFVLHDPTRIDCWKKVKDHSEEHITRELQASWDWFQKQIKERKLCGFFFRLAYMGVPAEEMGFSERLAKLNIKSLSRANTFEEEEIEQE</sequence>